<feature type="domain" description="PKS/mFAS DH" evidence="12">
    <location>
        <begin position="1986"/>
        <end position="2267"/>
    </location>
</feature>
<evidence type="ECO:0000256" key="4">
    <source>
        <dbReference type="ARBA" id="ARBA00022679"/>
    </source>
</evidence>
<dbReference type="InterPro" id="IPR014043">
    <property type="entry name" value="Acyl_transferase_dom"/>
</dbReference>
<dbReference type="SUPFAM" id="SSF53901">
    <property type="entry name" value="Thiolase-like"/>
    <property type="match status" value="3"/>
</dbReference>
<dbReference type="FunFam" id="3.40.50.720:FF:000209">
    <property type="entry name" value="Polyketide synthase Pks12"/>
    <property type="match status" value="1"/>
</dbReference>
<feature type="active site" description="Proton acceptor; for dehydratase activity" evidence="8">
    <location>
        <position position="2018"/>
    </location>
</feature>
<dbReference type="FunFam" id="3.90.180.10:FF:000032">
    <property type="entry name" value="Probable polyketide synthase pks1"/>
    <property type="match status" value="1"/>
</dbReference>
<dbReference type="InterPro" id="IPR049551">
    <property type="entry name" value="PKS_DH_C"/>
</dbReference>
<dbReference type="FunFam" id="3.40.47.10:FF:000019">
    <property type="entry name" value="Polyketide synthase type I"/>
    <property type="match status" value="3"/>
</dbReference>
<protein>
    <submittedName>
        <fullName evidence="13">Polyketide synthase</fullName>
    </submittedName>
</protein>
<feature type="active site" description="Proton acceptor; for dehydratase activity" evidence="8">
    <location>
        <position position="3802"/>
    </location>
</feature>
<evidence type="ECO:0000256" key="2">
    <source>
        <dbReference type="ARBA" id="ARBA00022450"/>
    </source>
</evidence>
<comment type="pathway">
    <text evidence="1">Antibiotic biosynthesis.</text>
</comment>
<dbReference type="Pfam" id="PF14765">
    <property type="entry name" value="PS-DH"/>
    <property type="match status" value="2"/>
</dbReference>
<dbReference type="InterPro" id="IPR049900">
    <property type="entry name" value="PKS_mFAS_DH"/>
</dbReference>
<keyword evidence="7" id="KW-0012">Acyltransferase</keyword>
<dbReference type="PANTHER" id="PTHR43775">
    <property type="entry name" value="FATTY ACID SYNTHASE"/>
    <property type="match status" value="1"/>
</dbReference>
<dbReference type="InterPro" id="IPR016039">
    <property type="entry name" value="Thiolase-like"/>
</dbReference>
<keyword evidence="2" id="KW-0596">Phosphopantetheine</keyword>
<feature type="domain" description="Carrier" evidence="10">
    <location>
        <begin position="992"/>
        <end position="1067"/>
    </location>
</feature>
<dbReference type="Pfam" id="PF08240">
    <property type="entry name" value="ADH_N"/>
    <property type="match status" value="1"/>
</dbReference>
<dbReference type="SUPFAM" id="SSF47336">
    <property type="entry name" value="ACP-like"/>
    <property type="match status" value="3"/>
</dbReference>
<evidence type="ECO:0000256" key="1">
    <source>
        <dbReference type="ARBA" id="ARBA00004792"/>
    </source>
</evidence>
<dbReference type="InterPro" id="IPR036736">
    <property type="entry name" value="ACP-like_sf"/>
</dbReference>
<accession>D7F1N2</accession>
<feature type="compositionally biased region" description="Low complexity" evidence="9">
    <location>
        <begin position="463"/>
        <end position="492"/>
    </location>
</feature>
<dbReference type="PROSITE" id="PS00606">
    <property type="entry name" value="KS3_1"/>
    <property type="match status" value="2"/>
</dbReference>
<dbReference type="PROSITE" id="PS52019">
    <property type="entry name" value="PKS_MFAS_DH"/>
    <property type="match status" value="2"/>
</dbReference>
<feature type="region of interest" description="Disordered" evidence="9">
    <location>
        <begin position="463"/>
        <end position="495"/>
    </location>
</feature>
<dbReference type="Gene3D" id="3.30.70.3290">
    <property type="match status" value="3"/>
</dbReference>
<dbReference type="Gene3D" id="3.10.129.110">
    <property type="entry name" value="Polyketide synthase dehydratase"/>
    <property type="match status" value="2"/>
</dbReference>
<dbReference type="Pfam" id="PF00698">
    <property type="entry name" value="Acyl_transf_1"/>
    <property type="match status" value="3"/>
</dbReference>
<dbReference type="InterPro" id="IPR057326">
    <property type="entry name" value="KR_dom"/>
</dbReference>
<dbReference type="InterPro" id="IPR020806">
    <property type="entry name" value="PKS_PP-bd"/>
</dbReference>
<feature type="active site" description="Proton donor; for dehydratase activity" evidence="8">
    <location>
        <position position="2184"/>
    </location>
</feature>
<dbReference type="Gene3D" id="1.10.1200.10">
    <property type="entry name" value="ACP-like"/>
    <property type="match status" value="3"/>
</dbReference>
<dbReference type="InterPro" id="IPR032821">
    <property type="entry name" value="PKS_assoc"/>
</dbReference>
<evidence type="ECO:0000256" key="8">
    <source>
        <dbReference type="PROSITE-ProRule" id="PRU01363"/>
    </source>
</evidence>
<dbReference type="InterPro" id="IPR020843">
    <property type="entry name" value="ER"/>
</dbReference>
<dbReference type="GO" id="GO:0004312">
    <property type="term" value="F:fatty acid synthase activity"/>
    <property type="evidence" value="ECO:0007669"/>
    <property type="project" value="TreeGrafter"/>
</dbReference>
<evidence type="ECO:0000259" key="12">
    <source>
        <dbReference type="PROSITE" id="PS52019"/>
    </source>
</evidence>
<dbReference type="SUPFAM" id="SSF51735">
    <property type="entry name" value="NAD(P)-binding Rossmann-fold domains"/>
    <property type="match status" value="5"/>
</dbReference>
<evidence type="ECO:0000259" key="11">
    <source>
        <dbReference type="PROSITE" id="PS52004"/>
    </source>
</evidence>
<feature type="region of interest" description="C-terminal hotdog fold" evidence="8">
    <location>
        <begin position="2122"/>
        <end position="2267"/>
    </location>
</feature>
<dbReference type="Gene3D" id="3.90.180.10">
    <property type="entry name" value="Medium-chain alcohol dehydrogenases, catalytic domain"/>
    <property type="match status" value="1"/>
</dbReference>
<feature type="domain" description="Carrier" evidence="10">
    <location>
        <begin position="2765"/>
        <end position="2840"/>
    </location>
</feature>
<dbReference type="SMART" id="SM00823">
    <property type="entry name" value="PKS_PP"/>
    <property type="match status" value="3"/>
</dbReference>
<evidence type="ECO:0000259" key="10">
    <source>
        <dbReference type="PROSITE" id="PS50075"/>
    </source>
</evidence>
<dbReference type="InterPro" id="IPR016036">
    <property type="entry name" value="Malonyl_transacylase_ACP-bd"/>
</dbReference>
<dbReference type="Gene3D" id="3.40.50.11460">
    <property type="match status" value="1"/>
</dbReference>
<feature type="domain" description="Ketosynthase family 3 (KS3)" evidence="11">
    <location>
        <begin position="2863"/>
        <end position="3290"/>
    </location>
</feature>
<evidence type="ECO:0000256" key="6">
    <source>
        <dbReference type="ARBA" id="ARBA00023268"/>
    </source>
</evidence>
<dbReference type="InterPro" id="IPR014031">
    <property type="entry name" value="Ketoacyl_synth_C"/>
</dbReference>
<dbReference type="Pfam" id="PF13602">
    <property type="entry name" value="ADH_zinc_N_2"/>
    <property type="match status" value="1"/>
</dbReference>
<keyword evidence="4" id="KW-0808">Transferase</keyword>
<dbReference type="InterPro" id="IPR020807">
    <property type="entry name" value="PKS_DH"/>
</dbReference>
<evidence type="ECO:0000256" key="5">
    <source>
        <dbReference type="ARBA" id="ARBA00023194"/>
    </source>
</evidence>
<feature type="domain" description="Ketosynthase family 3 (KS3)" evidence="11">
    <location>
        <begin position="1084"/>
        <end position="1513"/>
    </location>
</feature>
<dbReference type="Pfam" id="PF16197">
    <property type="entry name" value="KAsynt_C_assoc"/>
    <property type="match status" value="3"/>
</dbReference>
<dbReference type="Pfam" id="PF00550">
    <property type="entry name" value="PP-binding"/>
    <property type="match status" value="3"/>
</dbReference>
<dbReference type="EMBL" id="FJ462704">
    <property type="protein sequence ID" value="ACR50785.1"/>
    <property type="molecule type" value="Genomic_DNA"/>
</dbReference>
<dbReference type="Gene3D" id="3.40.50.720">
    <property type="entry name" value="NAD(P)-binding Rossmann-like Domain"/>
    <property type="match status" value="2"/>
</dbReference>
<evidence type="ECO:0000256" key="3">
    <source>
        <dbReference type="ARBA" id="ARBA00022553"/>
    </source>
</evidence>
<dbReference type="PROSITE" id="PS52004">
    <property type="entry name" value="KS3_2"/>
    <property type="match status" value="3"/>
</dbReference>
<proteinExistence type="predicted"/>
<dbReference type="SUPFAM" id="SSF55048">
    <property type="entry name" value="Probable ACP-binding domain of malonyl-CoA ACP transacylase"/>
    <property type="match status" value="3"/>
</dbReference>
<dbReference type="InterPro" id="IPR055123">
    <property type="entry name" value="SpnB-like_Rossmann"/>
</dbReference>
<dbReference type="GO" id="GO:0033068">
    <property type="term" value="P:macrolide biosynthetic process"/>
    <property type="evidence" value="ECO:0007669"/>
    <property type="project" value="UniProtKB-ARBA"/>
</dbReference>
<gene>
    <name evidence="13" type="primary">tsnAI</name>
</gene>
<sequence>MSVAGQESHQDADRDGSAFADPAVNRRPIAVVGMACRLPGAGGPDDFWTLLREGRDAVGPAPEGRWPEGSLSPQDLVDAGLLSTARAGYLPRVDEFDPAFFGIPPKEAAAVDPHQRLVLELTWEALEEAGIVPATLDGAPIGVFVGAMEDSYAAVTRDHGPDGIGRHTATGLNRGVIANRVSYTLGLRGPSLTVDTAQSSSLVAVHLACESLLRGESDVALAGGVNLALAGEGFLTAARFGALSPTGACRTFDAGADGYVRGEGGVVLVLKPLDRALADGDTVHCLISSSAMNNDGSTQALTQPSPDAQEQVLNAAYRRAGLTAAEVQYVELHGTGTRLGDPIEAAALGAFAGSLRGSEDPLLVGSVKTNVGHLEGAAGITGLLKTILAVRHRQLPASLHFTEANPRIPLDELRLELVRETRSWPHPDRQLTAGVSSFGMGGTNCHVVLREYAADTTAATTEDVAPAAQSTGAQTNGAQTTGARSTGASTTGPLPYVLSARSEPALRDQATRLADFLAEQPAHRLTDVAHSLAVHRSAFEQRAVLFAPDRGTLITHLTELAEGRTPGGAARGTSLRGGTAFLFAGQGSQRPGMGLQLADAFPAFRAAFDSVCAEFDRHLEVPLRRVIAAPDGTPEAALLHRTAYTQPALFAYETAAFRLLESWGVRPDYLLGHSIGEIAAAHTAGVLSLTDACTLVAARARLMQELPAGGAMVAIEATEAELATEAEEAGETGRVAVAAVNGPNATVIAGDEEPVLAVAARWHAKGRRTKQLRVSHAFHSARMDGMLDAFREVAESLTFHAPDIPVVSNLTGQLADPDELRTADYWVRHARHTVRFADGMERLSELDVTTFVELGPDATLTTMARGCVDDPEPAFVPLSRRDGRSEADDVLAAVATAYTHGVAVDWSTALLPTGAARVPLPTYPFQRRSHWLAPRPSAGSVVRELSPGRELSDGADPFAEETGASSPDSPARSKAESWRNRLTGRDAHDGRRLVLDLIRTEAAALLGHDSPDAVEERLAFRDLGFDSLGSVELRHRLTLATGLSLPSSLLFDHPTPLRLAAALRGQLVGESADSAPVTATGATDEPLAIVGMACRYPGGSDSPEALWRLVAEGHDVIGPFPGDRGWDLDALYQPDPESARNGTSYVREGGFLHEAAEFDAALFGISPREALAMDPQQRLVLETAWEAFERAGVDPQSLRGSRTGVFVGGTFQEYGPRLSEQGDGVAGHLLTGSAPSVASGRVSYAFGLEGPAVTVDTACSSSLVALHLACQSLRSGESSLALAGGVTVMASPSMFVEFSRQRGLAPDGRCKPFAAGADGTGWSEGVGLLLVERLSDAVRNGHQVLAVVKGSAVNQDGASNGLTAPNGPSQERVIRQALANSGLSAADVQAVEAHGTGTTLGDPIEAQAILATYGEGRSEDAPLWLGSLKSNIGHTQAAAGVGGVIKMVMAMREGVLPRTLHVDEPTPHVDWSAGAVELLRENTPWTVGEDRPRRAGVSSFGISGTNAHVVLEQAPAVEPVDSAPDLEGPGESGSSGVVVWPVSGHTADALRAQALRLHAWLEDHPDADLPAVADALAGTRATLDHRAVVFGTERGQLLDALAGIAAGTPTRRVTGGISGKLAVLFTGQGSQYAGMGHGLYTTHPVFRDALDEACAALDPHLPVPLLSVMFAEPGTPEADLLHHTTYTQPALFALETALYRLAQSYGVRPDALAGHSIGELTAAHAAGVFTLTDAAVLVATRARLMGELPAGQGTMLTLHTTPDHITPLLEGTTLEIAARNSPTNTVVSGTVSDIETLTARAAEAGIRTRALNVSHAFHSAHMDPVLDTFRTTLTTLNPQPPALPVISNRTGQPLTPEQALSPDYWTEQLRHSVNYTDVTEHLDTTGTTAYLELGPDTTLTTLTTQTLPDATAIGTLHPKHPHHHTLHTALATLHTHHTPLTWPTTTHNTSHHPTLPTYAFQHHHYWLNDTPAIRDLTSAGLATTDHPLLGATVEQAESGGTLLTGRFAQADHSWVGDHVILGATVLPGTALVDVVMHAAEHVGCDTIEELTLEAPLVVTVKDAVQIQVAVGAPDETGGRSLVVYSREAPAPVDEPWSRHARGRLVAEPAAAPADFDWLPAGAQPLSLTDAYDMLALRGYEYGPQFRGLTAAWRSGDEVFAEVRLPDGELDSADAPFAIHPALFDAVLHATLLFGLAAESPDEAQDGLRLPFAWSGVRVHAVGGPAVRARIRPTGEDTVSLTITDEAGGPVASVESLAFRRASAAQLSSARSNADVAAHYVVEWNAMAGRVSQPALSPHSWASVGAPTLGLPNEWALYGNMTELGAAVAEGATVPDFVSLTVPSEAADDLADTANRTTQHVLRELQVFAADARLADAMLVVVTRGAVAAGEGELPGLSAAPVWGLVRSAQAENPGRYLLVDLDPAAAEGLPPHHLTAAVQSAVAADERQIALRGETVLVPRLGRLDLSPAQPENPWDGAGTVLITGGTGALGAAVARHLVVRHGIPSLLLTGRRGAEAPGAAELRAELRALGAEVIVAACDTTDADALAALLGEVPDTYPLTGVIHAAGVLDDGLIDTMTPDQLERVLRPKVDTATHLHHLTRDLDLSVFVTFSSVFGVLGNAGQANYAAANSFLDALMQHRRAAGLPGTSLAWGLWDTESGITRHLNAADVARMERNGVLALAPEDALPLLDSGCATGNALVVPTRWNLNSLRAQAVAGQLPPVLRSLAPSTGRLGTASGRPGTRNPSASLTVRLTGLNKAEQETLIRDLLRTEVATSLGHVAPEQVDLADSFKALGFDSLTSVDLRNRLSSSTGLRLPATLLFDYPTPAALVEYVWSSATEAAATTIAGGTAVAVTTPRSDDEPIAIVGMACRFPGGVTSPEDLWRLVAEHTDAISEFPTNRNWNLEELYSPDPDHSGTSYTSEGGFLHDADAFDAAFFGISPREALAMDPQQRLLLETAWETLERSGIDPTSLKGSATGVFVGAMYHDYAHWAEQARESAEGFALTGTFGSIMSGRIAYNLGLQGPALSIDTACSSSLVALHLACESLRKGESSLALAGGVAVMSTPNTFVEFSRQRGLAPDGRCKPFAASADGTGWSEGVGLLLVERLSDAKRNGHEILAVVRGSAVNQDGASNGLTAPNGPSQQRVIRQALANAGLSVADVDAVEAHGTGTTLGDPIEAQALLDTYGKNRSAEQPLWLGSLKSNIGHAQAAAGVGGVIKMVMAMREGVLPRTLHVDEPTPHVDWSAGAVELLTENTPWAVGEERPRRAGVSSFGMSGTNAHVILEQAPAAEPVETTETDDASGSSSGVVVWPVSGHTSDALAAQASRLHAHLAAHPEITAEQVAHTLTTTRAALTHRGAVVATEYAELLEGLAALGEGAPSAHVVSGVTRPQGKTVFVFPGQGAQWPLMTADLLSTEPVYAQSIDACAKALAPYVDWSLRDVLTDPTGELLERVDVVQPALFAVMVSLARLWEHHGTSADAVIGHSQGEIAAAHIAGALSLEDAAKIVALRSKALTSLTGRGTMASVTLPHEQVTEQIAGYDSLSVAVINSPTHTVISGTTEDIHTYLDHCTTNGVQTRLLPVDYASHSPHVEALEAELLTALADITPQAASIPFHSTTHPAQTPTDTTTLNSTYWYDNLRQPVHFHTTLTHLNNTGHTSYIETSPHPTLTTPINQTNENPETGNGNDTPLTVTGTLRRHQHGPTQFRLAQATLHTHNTPTTWPTPTTQPTTLPTYAFQHQHYWLNTPTGGGSDPTTLGLQHTNHPLLGAAIDAATEDRTTTFTGTLSLRTHPWLADHSVTGTTLVPAALFLELAFRAGDEVGCDSVEELMLKAPLVLHGSETVRLQVVVEKADDAGRCSLTVFSRSKDADEWTRHAEGVLGTSADSVTGAGFAWPPAGGQDVERVPAEEFYADLADRGYDYGDAFRGVRELWREGEVISAEVVLPESVRADAERFGMHPALLDAVLHTALGGAGGGVLVPFVLSGVTLGRSGASVVRVRVTPTGEDAVRVDVADPAGQLVLTVASLVLRPAVGLEAARAAATADLPYTVEWTPGRLAATATATTSATATATAEEATPACAVLGDDSWGLTAALEGMGVPVVSVSGDGAGDGPEFVLLPVGAPAGGTAEGVPAAVRQATGEVLAELQRWLSEEQDQAQQRAAGARLVVVTHDAVTTGTGEESVDLSAAAVWGLVRSAVTENPDRFLLADLDRHEESLSALVPALRAAVRHGEPQFAVRKGSALVPRLARPTGPGSALVPPSHTGWRLETTSPGMLEQLAFIPTSHADEPLAAGEIRVAIRAAGMNFRDVLISLGMYPGAAIMGSEGAGVVLEVGPGVTDLGVGDQVMGLFLGGAFGPVSVTDRRMVVRMPSGWSYEEAAAIPVVFLTAYFGLVDLAGVRPGEKLLVHAATGGVGMAAIQLARHWGLEVFGTASPAKQELLRSLGVDAGHAASSRDLDFEERFRETTDGKGVDVVLNSLAREFVDASLGLLAPGGRFLEMGKTDIRGADELAERWPGIRYDAYDLREVDPDRIAEMLADLRELFESGALTSLPVQPWDVREAPEAFRFMSQARHTGKMVLTVPRTLDPDGTVLITGGVGVLGGLLARHLITTHGVRHLMLTSRRGPAADGADELRAELTAMGAEVTVAACDAADREALAELLAGVPSDRPLTAVVHAAGIVDDALLGALDTGRLDRVLRPKVDAALNLHELTRDADLAAFVLFSSAAGVFGTPGQANYAAANAFLDALAGRRRAEGLPATSLAWGYWAQTSGMTAHMGQADIARLSRQGIAPLAADAGLAMFDAALRTPYAQLVPVALDLPALRGQAESGELPALLSGLVRVAVRRAAAAGETARGDGQSLAERLMPLPEARRLEELVAVVRANTAVVLGHGSADGLEADRTFKEFGFDSLTAVELRNRLNAATGLRLAATLIFDYPTPQALAAHLRDELGLEGAGAEPSVLGELKRLEAALAVRPDAGTRAEVETRLRTLLRRLDEDESSQRESGLDDATDDEMFALIEQELGLE</sequence>
<evidence type="ECO:0000256" key="7">
    <source>
        <dbReference type="ARBA" id="ARBA00023315"/>
    </source>
</evidence>
<feature type="region of interest" description="C-terminal hotdog fold" evidence="8">
    <location>
        <begin position="3907"/>
        <end position="4042"/>
    </location>
</feature>
<dbReference type="Pfam" id="PF02801">
    <property type="entry name" value="Ketoacyl-synt_C"/>
    <property type="match status" value="3"/>
</dbReference>
<dbReference type="InterPro" id="IPR006162">
    <property type="entry name" value="Ppantetheine_attach_site"/>
</dbReference>
<dbReference type="InterPro" id="IPR016035">
    <property type="entry name" value="Acyl_Trfase/lysoPLipase"/>
</dbReference>
<dbReference type="SUPFAM" id="SSF52151">
    <property type="entry name" value="FabD/lysophospholipase-like"/>
    <property type="match status" value="3"/>
</dbReference>
<dbReference type="InterPro" id="IPR049552">
    <property type="entry name" value="PKS_DH_N"/>
</dbReference>
<keyword evidence="3" id="KW-0597">Phosphoprotein</keyword>
<dbReference type="InterPro" id="IPR009081">
    <property type="entry name" value="PP-bd_ACP"/>
</dbReference>
<evidence type="ECO:0000313" key="13">
    <source>
        <dbReference type="EMBL" id="ACR50785.1"/>
    </source>
</evidence>
<dbReference type="FunFam" id="3.40.366.10:FF:000002">
    <property type="entry name" value="Probable polyketide synthase 2"/>
    <property type="match status" value="2"/>
</dbReference>
<dbReference type="Pfam" id="PF21089">
    <property type="entry name" value="PKS_DH_N"/>
    <property type="match status" value="2"/>
</dbReference>
<dbReference type="SMART" id="SM00826">
    <property type="entry name" value="PKS_DH"/>
    <property type="match status" value="2"/>
</dbReference>
<feature type="domain" description="PKS/mFAS DH" evidence="12">
    <location>
        <begin position="3769"/>
        <end position="4042"/>
    </location>
</feature>
<dbReference type="GO" id="GO:0031177">
    <property type="term" value="F:phosphopantetheine binding"/>
    <property type="evidence" value="ECO:0007669"/>
    <property type="project" value="InterPro"/>
</dbReference>
<dbReference type="CDD" id="cd00833">
    <property type="entry name" value="PKS"/>
    <property type="match status" value="3"/>
</dbReference>
<evidence type="ECO:0000256" key="9">
    <source>
        <dbReference type="SAM" id="MobiDB-lite"/>
    </source>
</evidence>
<dbReference type="InterPro" id="IPR001227">
    <property type="entry name" value="Ac_transferase_dom_sf"/>
</dbReference>
<dbReference type="SUPFAM" id="SSF50129">
    <property type="entry name" value="GroES-like"/>
    <property type="match status" value="1"/>
</dbReference>
<dbReference type="FunFam" id="1.10.1200.10:FF:000007">
    <property type="entry name" value="Probable polyketide synthase pks17"/>
    <property type="match status" value="1"/>
</dbReference>
<dbReference type="CDD" id="cd05195">
    <property type="entry name" value="enoyl_red"/>
    <property type="match status" value="1"/>
</dbReference>
<dbReference type="InterPro" id="IPR018201">
    <property type="entry name" value="Ketoacyl_synth_AS"/>
</dbReference>
<keyword evidence="5" id="KW-0045">Antibiotic biosynthesis</keyword>
<feature type="region of interest" description="N-terminal hotdog fold" evidence="8">
    <location>
        <begin position="3769"/>
        <end position="3892"/>
    </location>
</feature>
<dbReference type="GO" id="GO:0016491">
    <property type="term" value="F:oxidoreductase activity"/>
    <property type="evidence" value="ECO:0007669"/>
    <property type="project" value="InterPro"/>
</dbReference>
<dbReference type="InterPro" id="IPR011032">
    <property type="entry name" value="GroES-like_sf"/>
</dbReference>
<dbReference type="Gene3D" id="3.40.47.10">
    <property type="match status" value="3"/>
</dbReference>
<dbReference type="PROSITE" id="PS00012">
    <property type="entry name" value="PHOSPHOPANTETHEINE"/>
    <property type="match status" value="3"/>
</dbReference>
<dbReference type="SMART" id="SM00829">
    <property type="entry name" value="PKS_ER"/>
    <property type="match status" value="1"/>
</dbReference>
<reference evidence="13" key="1">
    <citation type="submission" date="2008-11" db="EMBL/GenBank/DDBJ databases">
        <title>Different origins of the tetronate ring in near mirror-image antibiotics:evidence for convergent evolution?</title>
        <authorList>
            <person name="Demydchuk Y.A."/>
            <person name="Sun Y."/>
            <person name="Leadlay P.F."/>
        </authorList>
    </citation>
    <scope>NUCLEOTIDE SEQUENCE</scope>
    <source>
        <strain evidence="13">NCIMB 11426</strain>
    </source>
</reference>
<dbReference type="Pfam" id="PF22953">
    <property type="entry name" value="SpnB_Rossmann"/>
    <property type="match status" value="2"/>
</dbReference>
<feature type="region of interest" description="N-terminal hotdog fold" evidence="8">
    <location>
        <begin position="1986"/>
        <end position="2111"/>
    </location>
</feature>
<dbReference type="Pfam" id="PF00109">
    <property type="entry name" value="ketoacyl-synt"/>
    <property type="match status" value="3"/>
</dbReference>
<dbReference type="InterPro" id="IPR042104">
    <property type="entry name" value="PKS_dehydratase_sf"/>
</dbReference>
<dbReference type="Gene3D" id="3.40.366.10">
    <property type="entry name" value="Malonyl-Coenzyme A Acyl Carrier Protein, domain 2"/>
    <property type="match status" value="3"/>
</dbReference>
<dbReference type="PROSITE" id="PS50075">
    <property type="entry name" value="CARRIER"/>
    <property type="match status" value="3"/>
</dbReference>
<dbReference type="InterPro" id="IPR014030">
    <property type="entry name" value="Ketoacyl_synth_N"/>
</dbReference>
<dbReference type="SMART" id="SM00827">
    <property type="entry name" value="PKS_AT"/>
    <property type="match status" value="3"/>
</dbReference>
<dbReference type="PANTHER" id="PTHR43775:SF51">
    <property type="entry name" value="INACTIVE PHENOLPHTHIOCEROL SYNTHESIS POLYKETIDE SYNTHASE TYPE I PKS1-RELATED"/>
    <property type="match status" value="1"/>
</dbReference>
<organism evidence="13">
    <name type="scientific">Streptomyces longisporoflavus</name>
    <dbReference type="NCBI Taxonomy" id="28044"/>
    <lineage>
        <taxon>Bacteria</taxon>
        <taxon>Bacillati</taxon>
        <taxon>Actinomycetota</taxon>
        <taxon>Actinomycetes</taxon>
        <taxon>Kitasatosporales</taxon>
        <taxon>Streptomycetaceae</taxon>
        <taxon>Streptomyces</taxon>
    </lineage>
</organism>
<feature type="domain" description="Carrier" evidence="10">
    <location>
        <begin position="4878"/>
        <end position="4953"/>
    </location>
</feature>
<dbReference type="SMART" id="SM01294">
    <property type="entry name" value="PKS_PP_betabranch"/>
    <property type="match status" value="2"/>
</dbReference>
<dbReference type="InterPro" id="IPR036291">
    <property type="entry name" value="NAD(P)-bd_dom_sf"/>
</dbReference>
<keyword evidence="6" id="KW-0511">Multifunctional enzyme</keyword>
<dbReference type="InterPro" id="IPR020841">
    <property type="entry name" value="PKS_Beta-ketoAc_synthase_dom"/>
</dbReference>
<dbReference type="InterPro" id="IPR050091">
    <property type="entry name" value="PKS_NRPS_Biosynth_Enz"/>
</dbReference>
<feature type="active site" description="Proton donor; for dehydratase activity" evidence="8">
    <location>
        <position position="3968"/>
    </location>
</feature>
<dbReference type="SMART" id="SM00822">
    <property type="entry name" value="PKS_KR"/>
    <property type="match status" value="2"/>
</dbReference>
<dbReference type="InterPro" id="IPR013968">
    <property type="entry name" value="PKS_KR"/>
</dbReference>
<dbReference type="InterPro" id="IPR013154">
    <property type="entry name" value="ADH-like_N"/>
</dbReference>
<feature type="region of interest" description="Disordered" evidence="9">
    <location>
        <begin position="936"/>
        <end position="978"/>
    </location>
</feature>
<dbReference type="Pfam" id="PF08659">
    <property type="entry name" value="KR"/>
    <property type="match status" value="2"/>
</dbReference>
<feature type="region of interest" description="Disordered" evidence="9">
    <location>
        <begin position="1"/>
        <end position="20"/>
    </location>
</feature>
<dbReference type="GO" id="GO:0004315">
    <property type="term" value="F:3-oxoacyl-[acyl-carrier-protein] synthase activity"/>
    <property type="evidence" value="ECO:0007669"/>
    <property type="project" value="InterPro"/>
</dbReference>
<dbReference type="CDD" id="cd08956">
    <property type="entry name" value="KR_3_FAS_SDR_x"/>
    <property type="match status" value="2"/>
</dbReference>
<feature type="domain" description="Ketosynthase family 3 (KS3)" evidence="11">
    <location>
        <begin position="26"/>
        <end position="451"/>
    </location>
</feature>
<dbReference type="SMART" id="SM00825">
    <property type="entry name" value="PKS_KS"/>
    <property type="match status" value="3"/>
</dbReference>
<name>D7F1N2_9ACTN</name>
<dbReference type="GO" id="GO:0006633">
    <property type="term" value="P:fatty acid biosynthetic process"/>
    <property type="evidence" value="ECO:0007669"/>
    <property type="project" value="InterPro"/>
</dbReference>